<name>D0MFB2_RHOM4</name>
<dbReference type="Gene3D" id="3.40.50.1010">
    <property type="entry name" value="5'-nuclease"/>
    <property type="match status" value="1"/>
</dbReference>
<dbReference type="CDD" id="cd18692">
    <property type="entry name" value="PIN_VapC-like"/>
    <property type="match status" value="1"/>
</dbReference>
<dbReference type="SUPFAM" id="SSF88723">
    <property type="entry name" value="PIN domain-like"/>
    <property type="match status" value="1"/>
</dbReference>
<dbReference type="InterPro" id="IPR002716">
    <property type="entry name" value="PIN_dom"/>
</dbReference>
<dbReference type="Proteomes" id="UP000002221">
    <property type="component" value="Chromosome"/>
</dbReference>
<sequence length="147" mass="16367">MLRYVLDTNVLLYAIDGSDAYRQARAQEILSRVGQIPSAAIPVQALSEFSSVALRKFEPPVAPDELLQHVELYLLTFPVLPVTGQVVLEAIRGVRNHQFAFYDAQIWAVARLNQIPVVLSEDFSPGRTVEGVTFLNPLDASFDLEKL</sequence>
<dbReference type="Pfam" id="PF01850">
    <property type="entry name" value="PIN"/>
    <property type="match status" value="1"/>
</dbReference>
<keyword evidence="3" id="KW-1185">Reference proteome</keyword>
<dbReference type="HOGENOM" id="CLU_128080_0_0_10"/>
<evidence type="ECO:0000313" key="2">
    <source>
        <dbReference type="EMBL" id="ACY49368.1"/>
    </source>
</evidence>
<dbReference type="eggNOG" id="COG5573">
    <property type="taxonomic scope" value="Bacteria"/>
</dbReference>
<dbReference type="STRING" id="518766.Rmar_2491"/>
<feature type="domain" description="PIN" evidence="1">
    <location>
        <begin position="4"/>
        <end position="122"/>
    </location>
</feature>
<dbReference type="KEGG" id="rmr:Rmar_2491"/>
<dbReference type="InterPro" id="IPR029060">
    <property type="entry name" value="PIN-like_dom_sf"/>
</dbReference>
<dbReference type="OrthoDB" id="13900at2"/>
<evidence type="ECO:0000259" key="1">
    <source>
        <dbReference type="Pfam" id="PF01850"/>
    </source>
</evidence>
<organism evidence="2 3">
    <name type="scientific">Rhodothermus marinus (strain ATCC 43812 / DSM 4252 / R-10)</name>
    <name type="common">Rhodothermus obamensis</name>
    <dbReference type="NCBI Taxonomy" id="518766"/>
    <lineage>
        <taxon>Bacteria</taxon>
        <taxon>Pseudomonadati</taxon>
        <taxon>Rhodothermota</taxon>
        <taxon>Rhodothermia</taxon>
        <taxon>Rhodothermales</taxon>
        <taxon>Rhodothermaceae</taxon>
        <taxon>Rhodothermus</taxon>
    </lineage>
</organism>
<dbReference type="EMBL" id="CP001807">
    <property type="protein sequence ID" value="ACY49368.1"/>
    <property type="molecule type" value="Genomic_DNA"/>
</dbReference>
<proteinExistence type="predicted"/>
<reference evidence="2 3" key="1">
    <citation type="journal article" date="2009" name="Stand. Genomic Sci.">
        <title>Complete genome sequence of Rhodothermus marinus type strain (R-10).</title>
        <authorList>
            <person name="Nolan M."/>
            <person name="Tindall B.J."/>
            <person name="Pomrenke H."/>
            <person name="Lapidus A."/>
            <person name="Copeland A."/>
            <person name="Glavina Del Rio T."/>
            <person name="Lucas S."/>
            <person name="Chen F."/>
            <person name="Tice H."/>
            <person name="Cheng J.F."/>
            <person name="Saunders E."/>
            <person name="Han C."/>
            <person name="Bruce D."/>
            <person name="Goodwin L."/>
            <person name="Chain P."/>
            <person name="Pitluck S."/>
            <person name="Ovchinikova G."/>
            <person name="Pati A."/>
            <person name="Ivanova N."/>
            <person name="Mavromatis K."/>
            <person name="Chen A."/>
            <person name="Palaniappan K."/>
            <person name="Land M."/>
            <person name="Hauser L."/>
            <person name="Chang Y.J."/>
            <person name="Jeffries C.D."/>
            <person name="Brettin T."/>
            <person name="Goker M."/>
            <person name="Bristow J."/>
            <person name="Eisen J.A."/>
            <person name="Markowitz V."/>
            <person name="Hugenholtz P."/>
            <person name="Kyrpides N.C."/>
            <person name="Klenk H.P."/>
            <person name="Detter J.C."/>
        </authorList>
    </citation>
    <scope>NUCLEOTIDE SEQUENCE [LARGE SCALE GENOMIC DNA]</scope>
    <source>
        <strain evidence="3">ATCC 43812 / DSM 4252 / R-10</strain>
    </source>
</reference>
<accession>D0MFB2</accession>
<dbReference type="RefSeq" id="WP_012844978.1">
    <property type="nucleotide sequence ID" value="NC_013501.1"/>
</dbReference>
<gene>
    <name evidence="2" type="ordered locus">Rmar_2491</name>
</gene>
<dbReference type="AlphaFoldDB" id="D0MFB2"/>
<protein>
    <submittedName>
        <fullName evidence="2">PilT protein domain protein</fullName>
    </submittedName>
</protein>
<evidence type="ECO:0000313" key="3">
    <source>
        <dbReference type="Proteomes" id="UP000002221"/>
    </source>
</evidence>